<feature type="compositionally biased region" description="Polar residues" evidence="1">
    <location>
        <begin position="352"/>
        <end position="362"/>
    </location>
</feature>
<feature type="compositionally biased region" description="Low complexity" evidence="1">
    <location>
        <begin position="256"/>
        <end position="271"/>
    </location>
</feature>
<reference evidence="2" key="2">
    <citation type="submission" date="2023-06" db="EMBL/GenBank/DDBJ databases">
        <authorList>
            <consortium name="Lawrence Berkeley National Laboratory"/>
            <person name="Haridas S."/>
            <person name="Hensen N."/>
            <person name="Bonometti L."/>
            <person name="Westerberg I."/>
            <person name="Brannstrom I.O."/>
            <person name="Guillou S."/>
            <person name="Cros-Aarteil S."/>
            <person name="Calhoun S."/>
            <person name="Kuo A."/>
            <person name="Mondo S."/>
            <person name="Pangilinan J."/>
            <person name="Riley R."/>
            <person name="Labutti K."/>
            <person name="Andreopoulos B."/>
            <person name="Lipzen A."/>
            <person name="Chen C."/>
            <person name="Yanf M."/>
            <person name="Daum C."/>
            <person name="Ng V."/>
            <person name="Clum A."/>
            <person name="Steindorff A."/>
            <person name="Ohm R."/>
            <person name="Martin F."/>
            <person name="Silar P."/>
            <person name="Natvig D."/>
            <person name="Lalanne C."/>
            <person name="Gautier V."/>
            <person name="Ament-Velasquez S.L."/>
            <person name="Kruys A."/>
            <person name="Hutchinson M.I."/>
            <person name="Powell A.J."/>
            <person name="Barry K."/>
            <person name="Miller A.N."/>
            <person name="Grigoriev I.V."/>
            <person name="Debuchy R."/>
            <person name="Gladieux P."/>
            <person name="Thoren M.H."/>
            <person name="Johannesson H."/>
        </authorList>
    </citation>
    <scope>NUCLEOTIDE SEQUENCE</scope>
    <source>
        <strain evidence="2">CBS 560.94</strain>
    </source>
</reference>
<evidence type="ECO:0000256" key="1">
    <source>
        <dbReference type="SAM" id="MobiDB-lite"/>
    </source>
</evidence>
<organism evidence="2 3">
    <name type="scientific">Neurospora tetraspora</name>
    <dbReference type="NCBI Taxonomy" id="94610"/>
    <lineage>
        <taxon>Eukaryota</taxon>
        <taxon>Fungi</taxon>
        <taxon>Dikarya</taxon>
        <taxon>Ascomycota</taxon>
        <taxon>Pezizomycotina</taxon>
        <taxon>Sordariomycetes</taxon>
        <taxon>Sordariomycetidae</taxon>
        <taxon>Sordariales</taxon>
        <taxon>Sordariaceae</taxon>
        <taxon>Neurospora</taxon>
    </lineage>
</organism>
<feature type="region of interest" description="Disordered" evidence="1">
    <location>
        <begin position="194"/>
        <end position="229"/>
    </location>
</feature>
<feature type="region of interest" description="Disordered" evidence="1">
    <location>
        <begin position="22"/>
        <end position="51"/>
    </location>
</feature>
<sequence length="422" mass="45830">MLPIKTEPGVVIKSEHEARFDFSIPRPPVPSAPVKQEDRKPDLFSSTYDGQSRRRRRFRHANNFMVHRLRHGETIRAHYNQSESTVVFTLSRGAAAAIDGFPEEGHRAEEMIFQRLRRANFNIQPTESSGFLCRKVQRLLSLLLSGPSDVVSVEVEQIFGHSHAPEAVSKQEQTKSESKPVAPTIPSFAEHIQHGHVKPPPLSASSSGRSQPAAHIPQVPSSTPVLQKPSEGIFDMFRPKEQSKIFSHHIASENRSSPSLDSSSNLTSSLFGGSGDQSTRSSRSVFSHSFSETKSPVPSKPAIWPTNSSILPSLFGSSGATSLFVVKLPLPNTTVPAAAVKPAPEVIVIDSSPKSSPASFLQQPLPKKRAAETKDSVWPTSYSQSASPFFTLALGKTGGSCDGSTDENPMLEKPVRSSGKGK</sequence>
<comment type="caution">
    <text evidence="2">The sequence shown here is derived from an EMBL/GenBank/DDBJ whole genome shotgun (WGS) entry which is preliminary data.</text>
</comment>
<proteinExistence type="predicted"/>
<keyword evidence="3" id="KW-1185">Reference proteome</keyword>
<evidence type="ECO:0000313" key="2">
    <source>
        <dbReference type="EMBL" id="KAK3356279.1"/>
    </source>
</evidence>
<protein>
    <submittedName>
        <fullName evidence="2">Uncharacterized protein</fullName>
    </submittedName>
</protein>
<accession>A0AAE0JR65</accession>
<feature type="region of interest" description="Disordered" evidence="1">
    <location>
        <begin position="397"/>
        <end position="422"/>
    </location>
</feature>
<evidence type="ECO:0000313" key="3">
    <source>
        <dbReference type="Proteomes" id="UP001278500"/>
    </source>
</evidence>
<feature type="region of interest" description="Disordered" evidence="1">
    <location>
        <begin position="252"/>
        <end position="302"/>
    </location>
</feature>
<dbReference type="Proteomes" id="UP001278500">
    <property type="component" value="Unassembled WGS sequence"/>
</dbReference>
<name>A0AAE0JR65_9PEZI</name>
<reference evidence="2" key="1">
    <citation type="journal article" date="2023" name="Mol. Phylogenet. Evol.">
        <title>Genome-scale phylogeny and comparative genomics of the fungal order Sordariales.</title>
        <authorList>
            <person name="Hensen N."/>
            <person name="Bonometti L."/>
            <person name="Westerberg I."/>
            <person name="Brannstrom I.O."/>
            <person name="Guillou S."/>
            <person name="Cros-Aarteil S."/>
            <person name="Calhoun S."/>
            <person name="Haridas S."/>
            <person name="Kuo A."/>
            <person name="Mondo S."/>
            <person name="Pangilinan J."/>
            <person name="Riley R."/>
            <person name="LaButti K."/>
            <person name="Andreopoulos B."/>
            <person name="Lipzen A."/>
            <person name="Chen C."/>
            <person name="Yan M."/>
            <person name="Daum C."/>
            <person name="Ng V."/>
            <person name="Clum A."/>
            <person name="Steindorff A."/>
            <person name="Ohm R.A."/>
            <person name="Martin F."/>
            <person name="Silar P."/>
            <person name="Natvig D.O."/>
            <person name="Lalanne C."/>
            <person name="Gautier V."/>
            <person name="Ament-Velasquez S.L."/>
            <person name="Kruys A."/>
            <person name="Hutchinson M.I."/>
            <person name="Powell A.J."/>
            <person name="Barry K."/>
            <person name="Miller A.N."/>
            <person name="Grigoriev I.V."/>
            <person name="Debuchy R."/>
            <person name="Gladieux P."/>
            <person name="Hiltunen Thoren M."/>
            <person name="Johannesson H."/>
        </authorList>
    </citation>
    <scope>NUCLEOTIDE SEQUENCE</scope>
    <source>
        <strain evidence="2">CBS 560.94</strain>
    </source>
</reference>
<feature type="region of interest" description="Disordered" evidence="1">
    <location>
        <begin position="352"/>
        <end position="382"/>
    </location>
</feature>
<dbReference type="EMBL" id="JAUEPP010000001">
    <property type="protein sequence ID" value="KAK3356279.1"/>
    <property type="molecule type" value="Genomic_DNA"/>
</dbReference>
<dbReference type="AlphaFoldDB" id="A0AAE0JR65"/>
<dbReference type="RefSeq" id="XP_062687656.1">
    <property type="nucleotide sequence ID" value="XM_062831344.1"/>
</dbReference>
<dbReference type="GeneID" id="87868498"/>
<gene>
    <name evidence="2" type="ORF">B0H65DRAFT_73739</name>
</gene>
<feature type="compositionally biased region" description="Low complexity" evidence="1">
    <location>
        <begin position="278"/>
        <end position="290"/>
    </location>
</feature>